<dbReference type="PANTHER" id="PTHR43459">
    <property type="entry name" value="ENOYL-COA HYDRATASE"/>
    <property type="match status" value="1"/>
</dbReference>
<reference evidence="1" key="1">
    <citation type="submission" date="2018-05" db="EMBL/GenBank/DDBJ databases">
        <authorList>
            <person name="Lanie J.A."/>
            <person name="Ng W.-L."/>
            <person name="Kazmierczak K.M."/>
            <person name="Andrzejewski T.M."/>
            <person name="Davidsen T.M."/>
            <person name="Wayne K.J."/>
            <person name="Tettelin H."/>
            <person name="Glass J.I."/>
            <person name="Rusch D."/>
            <person name="Podicherti R."/>
            <person name="Tsui H.-C.T."/>
            <person name="Winkler M.E."/>
        </authorList>
    </citation>
    <scope>NUCLEOTIDE SEQUENCE</scope>
</reference>
<name>A0A381QLM1_9ZZZZ</name>
<evidence type="ECO:0000313" key="1">
    <source>
        <dbReference type="EMBL" id="SUZ80245.1"/>
    </source>
</evidence>
<dbReference type="AlphaFoldDB" id="A0A381QLM1"/>
<dbReference type="InterPro" id="IPR029045">
    <property type="entry name" value="ClpP/crotonase-like_dom_sf"/>
</dbReference>
<dbReference type="InterPro" id="IPR001753">
    <property type="entry name" value="Enoyl-CoA_hydra/iso"/>
</dbReference>
<accession>A0A381QLM1</accession>
<protein>
    <recommendedName>
        <fullName evidence="2">Enoyl-CoA hydratase</fullName>
    </recommendedName>
</protein>
<dbReference type="SUPFAM" id="SSF52096">
    <property type="entry name" value="ClpP/crotonase"/>
    <property type="match status" value="1"/>
</dbReference>
<dbReference type="EMBL" id="UINC01001419">
    <property type="protein sequence ID" value="SUZ80245.1"/>
    <property type="molecule type" value="Genomic_DNA"/>
</dbReference>
<gene>
    <name evidence="1" type="ORF">METZ01_LOCUS33099</name>
</gene>
<dbReference type="Gene3D" id="3.90.226.10">
    <property type="entry name" value="2-enoyl-CoA Hydratase, Chain A, domain 1"/>
    <property type="match status" value="1"/>
</dbReference>
<proteinExistence type="predicted"/>
<dbReference type="NCBIfam" id="NF005925">
    <property type="entry name" value="PRK07938.1"/>
    <property type="match status" value="1"/>
</dbReference>
<organism evidence="1">
    <name type="scientific">marine metagenome</name>
    <dbReference type="NCBI Taxonomy" id="408172"/>
    <lineage>
        <taxon>unclassified sequences</taxon>
        <taxon>metagenomes</taxon>
        <taxon>ecological metagenomes</taxon>
    </lineage>
</organism>
<dbReference type="Pfam" id="PF00378">
    <property type="entry name" value="ECH_1"/>
    <property type="match status" value="1"/>
</dbReference>
<evidence type="ECO:0008006" key="2">
    <source>
        <dbReference type="Google" id="ProtNLM"/>
    </source>
</evidence>
<dbReference type="PANTHER" id="PTHR43459:SF1">
    <property type="entry name" value="EG:BACN32G11.4 PROTEIN"/>
    <property type="match status" value="1"/>
</dbReference>
<dbReference type="CDD" id="cd06558">
    <property type="entry name" value="crotonase-like"/>
    <property type="match status" value="1"/>
</dbReference>
<sequence>MALHETIADGVATVVMDNPPVNALGIADTYALADLLDGYGNRTDVRSVILTAEGHGFCAGVDIKEIQALPGNEGILGANRSCLRVFRSVYECAVPVVAAVNGFCLGSGIGLVGNADVIVAAEGTAFGLPEVDNGALGAATHLMRLVPAHRARWMLLSCEPASAEELHDFGSVLRVVTPDALQEAAKEVAGVLAAKDPTVLRAAKASLNGIDPVDVHRSYRFEQGFTFELNLAGAGDEAREAFLRGDRDPDATAD</sequence>